<dbReference type="AlphaFoldDB" id="A0A9P7MNB0"/>
<evidence type="ECO:0000313" key="1">
    <source>
        <dbReference type="EMBL" id="KAG5961200.1"/>
    </source>
</evidence>
<sequence>MSVHDIDQDTPQHVDDAYHELYNDLYRDMGRDWYGLLELVYGDTFPEFDEYAVMPSLIAFSVACERRQANEGATSQLPLTIHDEIGYGEAAACLYESDNEEPDVIEARTRILVILDGFWTQILEHPRRCEPFAMTPFDMVWRLLERQKQMAEAGEGRMARVDRLLDLLLQDEFVGLFPMVLTKEQWAQLFLADFELKDSQEQPTRASHKKFAVKIRRKVEMSKRIRPMPNPYEESIMKDLDELSIMFPKTPSSWCNADRVSIGHFEPLAVVDRDIEAPILAAMVTALGALWGLLEKRQRQHEEAAAAEGPIREDYAEHFPLGCTDEQWCRLLHVFADFSRWQVELARTTSEARRH</sequence>
<comment type="caution">
    <text evidence="1">The sequence shown here is derived from an EMBL/GenBank/DDBJ whole genome shotgun (WGS) entry which is preliminary data.</text>
</comment>
<gene>
    <name evidence="1" type="ORF">E4U56_003962</name>
</gene>
<accession>A0A9P7MNB0</accession>
<dbReference type="Proteomes" id="UP000784919">
    <property type="component" value="Unassembled WGS sequence"/>
</dbReference>
<organism evidence="1 2">
    <name type="scientific">Claviceps arundinis</name>
    <dbReference type="NCBI Taxonomy" id="1623583"/>
    <lineage>
        <taxon>Eukaryota</taxon>
        <taxon>Fungi</taxon>
        <taxon>Dikarya</taxon>
        <taxon>Ascomycota</taxon>
        <taxon>Pezizomycotina</taxon>
        <taxon>Sordariomycetes</taxon>
        <taxon>Hypocreomycetidae</taxon>
        <taxon>Hypocreales</taxon>
        <taxon>Clavicipitaceae</taxon>
        <taxon>Claviceps</taxon>
    </lineage>
</organism>
<dbReference type="EMBL" id="SRPS01000258">
    <property type="protein sequence ID" value="KAG5961200.1"/>
    <property type="molecule type" value="Genomic_DNA"/>
</dbReference>
<proteinExistence type="predicted"/>
<reference evidence="1" key="1">
    <citation type="journal article" date="2020" name="bioRxiv">
        <title>Whole genome comparisons of ergot fungi reveals the divergence and evolution of species within the genus Claviceps are the result of varying mechanisms driving genome evolution and host range expansion.</title>
        <authorList>
            <person name="Wyka S.A."/>
            <person name="Mondo S.J."/>
            <person name="Liu M."/>
            <person name="Dettman J."/>
            <person name="Nalam V."/>
            <person name="Broders K.D."/>
        </authorList>
    </citation>
    <scope>NUCLEOTIDE SEQUENCE</scope>
    <source>
        <strain evidence="1">CCC 1102</strain>
    </source>
</reference>
<name>A0A9P7MNB0_9HYPO</name>
<dbReference type="OrthoDB" id="4953158at2759"/>
<evidence type="ECO:0000313" key="2">
    <source>
        <dbReference type="Proteomes" id="UP000784919"/>
    </source>
</evidence>
<protein>
    <submittedName>
        <fullName evidence="1">Uncharacterized protein</fullName>
    </submittedName>
</protein>